<dbReference type="Proteomes" id="UP001181046">
    <property type="component" value="Unassembled WGS sequence"/>
</dbReference>
<gene>
    <name evidence="3" type="ORF">P7H27_01745</name>
</gene>
<dbReference type="InterPro" id="IPR010982">
    <property type="entry name" value="Lambda_DNA-bd_dom_sf"/>
</dbReference>
<dbReference type="RefSeq" id="WP_311829274.1">
    <property type="nucleotide sequence ID" value="NZ_JARQAJ010000001.1"/>
</dbReference>
<dbReference type="EMBL" id="JARQAJ010000001">
    <property type="protein sequence ID" value="MDT2758503.1"/>
    <property type="molecule type" value="Genomic_DNA"/>
</dbReference>
<feature type="domain" description="HTH cro/C1-type" evidence="2">
    <location>
        <begin position="7"/>
        <end position="61"/>
    </location>
</feature>
<keyword evidence="4" id="KW-1185">Reference proteome</keyword>
<dbReference type="Gene3D" id="1.10.260.40">
    <property type="entry name" value="lambda repressor-like DNA-binding domains"/>
    <property type="match status" value="1"/>
</dbReference>
<name>A0ABU3F767_9ENTE</name>
<dbReference type="PANTHER" id="PTHR46797:SF1">
    <property type="entry name" value="METHYLPHOSPHONATE SYNTHASE"/>
    <property type="match status" value="1"/>
</dbReference>
<comment type="caution">
    <text evidence="3">The sequence shown here is derived from an EMBL/GenBank/DDBJ whole genome shotgun (WGS) entry which is preliminary data.</text>
</comment>
<dbReference type="SMART" id="SM00530">
    <property type="entry name" value="HTH_XRE"/>
    <property type="match status" value="1"/>
</dbReference>
<evidence type="ECO:0000259" key="2">
    <source>
        <dbReference type="PROSITE" id="PS50943"/>
    </source>
</evidence>
<dbReference type="PROSITE" id="PS50943">
    <property type="entry name" value="HTH_CROC1"/>
    <property type="match status" value="1"/>
</dbReference>
<evidence type="ECO:0000256" key="1">
    <source>
        <dbReference type="ARBA" id="ARBA00023125"/>
    </source>
</evidence>
<evidence type="ECO:0000313" key="4">
    <source>
        <dbReference type="Proteomes" id="UP001181046"/>
    </source>
</evidence>
<dbReference type="InterPro" id="IPR001387">
    <property type="entry name" value="Cro/C1-type_HTH"/>
</dbReference>
<evidence type="ECO:0000313" key="3">
    <source>
        <dbReference type="EMBL" id="MDT2758503.1"/>
    </source>
</evidence>
<organism evidence="3 4">
    <name type="scientific">Enterococcus xiangfangensis</name>
    <dbReference type="NCBI Taxonomy" id="1296537"/>
    <lineage>
        <taxon>Bacteria</taxon>
        <taxon>Bacillati</taxon>
        <taxon>Bacillota</taxon>
        <taxon>Bacilli</taxon>
        <taxon>Lactobacillales</taxon>
        <taxon>Enterococcaceae</taxon>
        <taxon>Enterococcus</taxon>
    </lineage>
</organism>
<dbReference type="InterPro" id="IPR050807">
    <property type="entry name" value="TransReg_Diox_bact_type"/>
</dbReference>
<dbReference type="CDD" id="cd00093">
    <property type="entry name" value="HTH_XRE"/>
    <property type="match status" value="1"/>
</dbReference>
<dbReference type="PANTHER" id="PTHR46797">
    <property type="entry name" value="HTH-TYPE TRANSCRIPTIONAL REGULATOR"/>
    <property type="match status" value="1"/>
</dbReference>
<keyword evidence="1" id="KW-0238">DNA-binding</keyword>
<dbReference type="SUPFAM" id="SSF47413">
    <property type="entry name" value="lambda repressor-like DNA-binding domains"/>
    <property type="match status" value="1"/>
</dbReference>
<protein>
    <submittedName>
        <fullName evidence="3">Helix-turn-helix transcriptional regulator</fullName>
    </submittedName>
</protein>
<reference evidence="3" key="1">
    <citation type="submission" date="2023-03" db="EMBL/GenBank/DDBJ databases">
        <authorList>
            <person name="Shen W."/>
            <person name="Cai J."/>
        </authorList>
    </citation>
    <scope>NUCLEOTIDE SEQUENCE</scope>
    <source>
        <strain evidence="3">P66-3</strain>
    </source>
</reference>
<dbReference type="Pfam" id="PF01381">
    <property type="entry name" value="HTH_3"/>
    <property type="match status" value="1"/>
</dbReference>
<accession>A0ABU3F767</accession>
<sequence>MSIGENIKQIRKNKGLTQSELAKDIGISRSYLGDLEKNRRNPSTETIEKLSKKLGVSVLYLITGEKTFNDIIHSEKDAIHSKDVITNLYDPMINTKREFILKNLLAISDNITDLGVVQIFYLSEALDIVFNPKLARNDDFMDTLGGLLEIINTIYKDDHTKDFKAERYLDLKKSLDAIDSYFKDLK</sequence>
<proteinExistence type="predicted"/>